<reference evidence="3 4" key="1">
    <citation type="journal article" date="2020" name="Cell Host Microbe">
        <title>Functional and Genomic Variation between Human-Derived Isolates of Lachnospiraceae Reveals Inter- and Intra-Species Diversity.</title>
        <authorList>
            <person name="Sorbara M.T."/>
            <person name="Littmann E.R."/>
            <person name="Fontana E."/>
            <person name="Moody T.U."/>
            <person name="Kohout C.E."/>
            <person name="Gjonbalaj M."/>
            <person name="Eaton V."/>
            <person name="Seok R."/>
            <person name="Leiner I.M."/>
            <person name="Pamer E.G."/>
        </authorList>
    </citation>
    <scope>NUCLEOTIDE SEQUENCE [LARGE SCALE GENOMIC DNA]</scope>
    <source>
        <strain evidence="2 3">MSK.17.11</strain>
        <strain evidence="1 4">MSK.17.38</strain>
    </source>
</reference>
<evidence type="ECO:0000313" key="3">
    <source>
        <dbReference type="Proteomes" id="UP000528555"/>
    </source>
</evidence>
<keyword evidence="3" id="KW-1185">Reference proteome</keyword>
<comment type="caution">
    <text evidence="2">The sequence shown here is derived from an EMBL/GenBank/DDBJ whole genome shotgun (WGS) entry which is preliminary data.</text>
</comment>
<dbReference type="Gene3D" id="2.160.20.80">
    <property type="entry name" value="E3 ubiquitin-protein ligase SopA"/>
    <property type="match status" value="1"/>
</dbReference>
<dbReference type="SUPFAM" id="SSF141571">
    <property type="entry name" value="Pentapeptide repeat-like"/>
    <property type="match status" value="1"/>
</dbReference>
<evidence type="ECO:0000313" key="4">
    <source>
        <dbReference type="Proteomes" id="UP000701680"/>
    </source>
</evidence>
<proteinExistence type="predicted"/>
<evidence type="ECO:0008006" key="5">
    <source>
        <dbReference type="Google" id="ProtNLM"/>
    </source>
</evidence>
<organism evidence="2 3">
    <name type="scientific">Dorea phocaeensis</name>
    <dbReference type="NCBI Taxonomy" id="2040291"/>
    <lineage>
        <taxon>Bacteria</taxon>
        <taxon>Bacillati</taxon>
        <taxon>Bacillota</taxon>
        <taxon>Clostridia</taxon>
        <taxon>Lachnospirales</taxon>
        <taxon>Lachnospiraceae</taxon>
        <taxon>Dorea</taxon>
    </lineage>
</organism>
<accession>A0A850HQN9</accession>
<protein>
    <recommendedName>
        <fullName evidence="5">Pentapeptide repeat-containing protein</fullName>
    </recommendedName>
</protein>
<dbReference type="AlphaFoldDB" id="A0A850HQN9"/>
<name>A0A850HQN9_9FIRM</name>
<dbReference type="Proteomes" id="UP000528555">
    <property type="component" value="Unassembled WGS sequence"/>
</dbReference>
<dbReference type="EMBL" id="JAAIUO010000004">
    <property type="protein sequence ID" value="NSK14689.1"/>
    <property type="molecule type" value="Genomic_DNA"/>
</dbReference>
<dbReference type="EMBL" id="JAAITX010000004">
    <property type="protein sequence ID" value="NVH58463.1"/>
    <property type="molecule type" value="Genomic_DNA"/>
</dbReference>
<sequence>MLFIKKQLLDSDFKNYRLEGTQFFKCNLQKADFRDAKGYVIDIHNNQMKAARFSFPDVIRLLETLNIKIE</sequence>
<evidence type="ECO:0000313" key="1">
    <source>
        <dbReference type="EMBL" id="NSK14689.1"/>
    </source>
</evidence>
<reference evidence="2" key="2">
    <citation type="submission" date="2020-02" db="EMBL/GenBank/DDBJ databases">
        <authorList>
            <person name="Littmann E."/>
            <person name="Sorbara M."/>
        </authorList>
    </citation>
    <scope>NUCLEOTIDE SEQUENCE</scope>
    <source>
        <strain evidence="2">MSK.17.11</strain>
        <strain evidence="1">MSK.17.38</strain>
    </source>
</reference>
<gene>
    <name evidence="2" type="ORF">G5A66_07340</name>
    <name evidence="1" type="ORF">G5A75_07360</name>
</gene>
<dbReference type="Proteomes" id="UP000701680">
    <property type="component" value="Unassembled WGS sequence"/>
</dbReference>
<evidence type="ECO:0000313" key="2">
    <source>
        <dbReference type="EMBL" id="NVH58463.1"/>
    </source>
</evidence>